<dbReference type="PIRSF" id="PIRSF019574">
    <property type="entry name" value="Periplasmic_polyamine_BP"/>
    <property type="match status" value="1"/>
</dbReference>
<evidence type="ECO:0000256" key="2">
    <source>
        <dbReference type="ARBA" id="ARBA00022448"/>
    </source>
</evidence>
<evidence type="ECO:0000256" key="3">
    <source>
        <dbReference type="ARBA" id="ARBA00022729"/>
    </source>
</evidence>
<feature type="transmembrane region" description="Helical" evidence="5">
    <location>
        <begin position="374"/>
        <end position="396"/>
    </location>
</feature>
<evidence type="ECO:0000256" key="1">
    <source>
        <dbReference type="ARBA" id="ARBA00004418"/>
    </source>
</evidence>
<accession>A0ABV1GFV6</accession>
<dbReference type="InterPro" id="IPR006059">
    <property type="entry name" value="SBP"/>
</dbReference>
<dbReference type="PRINTS" id="PR00909">
    <property type="entry name" value="SPERMDNBNDNG"/>
</dbReference>
<reference evidence="7 8" key="1">
    <citation type="submission" date="2024-03" db="EMBL/GenBank/DDBJ databases">
        <title>Human intestinal bacterial collection.</title>
        <authorList>
            <person name="Pauvert C."/>
            <person name="Hitch T.C.A."/>
            <person name="Clavel T."/>
        </authorList>
    </citation>
    <scope>NUCLEOTIDE SEQUENCE [LARGE SCALE GENOMIC DNA]</scope>
    <source>
        <strain evidence="7 8">CLA-JM-H11</strain>
    </source>
</reference>
<keyword evidence="2" id="KW-0813">Transport</keyword>
<name>A0ABV1GFV6_9FIRM</name>
<dbReference type="InterPro" id="IPR001188">
    <property type="entry name" value="Sperm_putr-bd"/>
</dbReference>
<protein>
    <submittedName>
        <fullName evidence="7">Spermidine/putrescine ABC transporter substrate-binding protein</fullName>
    </submittedName>
</protein>
<sequence length="403" mass="45371">MKKLVSLFVVTVFFCVFCMQSFALEVDPGYDYDRFRGQDITLNVYNWGEYISDGEDGSMDVIQEFEDLTGIKVNYTTYDTNETMYAKIRSGGGDYDVIIPSDYMIGRMANEGLLEELNMDNIPNFKYIIDSCKSAPYDPENKYSVAYTWGVVGVIYNTTMVDEADLQQGWKILWDEDYAGQILMFNNSRDAFAIALKILGYSLNPTTTEEVEEAADLLKEQKPVVQAYVMDEVFDKMIGGEAALAPYYAGDGITMAQDNPDLAMFIPEEGTNQYIDGMCIPKGSKNKEAAEMFINFMCETQVALANTEYICYASPHSEVKDLLPAELSESDLMYPSDELLQKSEAMVVLSDEINSAMDTAWSDVRSYDTSESAWLMPVLVVVMLILAVGGFVRASIRKRHKDY</sequence>
<comment type="caution">
    <text evidence="7">The sequence shown here is derived from an EMBL/GenBank/DDBJ whole genome shotgun (WGS) entry which is preliminary data.</text>
</comment>
<evidence type="ECO:0000256" key="5">
    <source>
        <dbReference type="SAM" id="Phobius"/>
    </source>
</evidence>
<dbReference type="Pfam" id="PF13416">
    <property type="entry name" value="SBP_bac_8"/>
    <property type="match status" value="1"/>
</dbReference>
<keyword evidence="3 6" id="KW-0732">Signal</keyword>
<organism evidence="7 8">
    <name type="scientific">Ruthenibacterium intestinale</name>
    <dbReference type="NCBI Taxonomy" id="3133163"/>
    <lineage>
        <taxon>Bacteria</taxon>
        <taxon>Bacillati</taxon>
        <taxon>Bacillota</taxon>
        <taxon>Clostridia</taxon>
        <taxon>Eubacteriales</taxon>
        <taxon>Oscillospiraceae</taxon>
        <taxon>Ruthenibacterium</taxon>
    </lineage>
</organism>
<dbReference type="Gene3D" id="3.40.190.10">
    <property type="entry name" value="Periplasmic binding protein-like II"/>
    <property type="match status" value="2"/>
</dbReference>
<evidence type="ECO:0000313" key="7">
    <source>
        <dbReference type="EMBL" id="MEQ2520568.1"/>
    </source>
</evidence>
<dbReference type="EMBL" id="JBBMFA010000092">
    <property type="protein sequence ID" value="MEQ2520568.1"/>
    <property type="molecule type" value="Genomic_DNA"/>
</dbReference>
<dbReference type="CDD" id="cd13590">
    <property type="entry name" value="PBP2_PotD_PotF_like"/>
    <property type="match status" value="1"/>
</dbReference>
<dbReference type="SUPFAM" id="SSF53850">
    <property type="entry name" value="Periplasmic binding protein-like II"/>
    <property type="match status" value="1"/>
</dbReference>
<dbReference type="RefSeq" id="WP_349216094.1">
    <property type="nucleotide sequence ID" value="NZ_JBBMFA010000092.1"/>
</dbReference>
<proteinExistence type="predicted"/>
<dbReference type="PANTHER" id="PTHR30222:SF17">
    <property type="entry name" value="SPERMIDINE_PUTRESCINE-BINDING PERIPLASMIC PROTEIN"/>
    <property type="match status" value="1"/>
</dbReference>
<feature type="signal peptide" evidence="6">
    <location>
        <begin position="1"/>
        <end position="23"/>
    </location>
</feature>
<keyword evidence="5" id="KW-0812">Transmembrane</keyword>
<evidence type="ECO:0000313" key="8">
    <source>
        <dbReference type="Proteomes" id="UP001477672"/>
    </source>
</evidence>
<dbReference type="PANTHER" id="PTHR30222">
    <property type="entry name" value="SPERMIDINE/PUTRESCINE-BINDING PERIPLASMIC PROTEIN"/>
    <property type="match status" value="1"/>
</dbReference>
<keyword evidence="8" id="KW-1185">Reference proteome</keyword>
<comment type="subcellular location">
    <subcellularLocation>
        <location evidence="1">Periplasm</location>
    </subcellularLocation>
</comment>
<keyword evidence="5" id="KW-1133">Transmembrane helix</keyword>
<keyword evidence="4" id="KW-0574">Periplasm</keyword>
<dbReference type="Proteomes" id="UP001477672">
    <property type="component" value="Unassembled WGS sequence"/>
</dbReference>
<gene>
    <name evidence="7" type="ORF">WMO24_09030</name>
</gene>
<evidence type="ECO:0000256" key="6">
    <source>
        <dbReference type="SAM" id="SignalP"/>
    </source>
</evidence>
<evidence type="ECO:0000256" key="4">
    <source>
        <dbReference type="ARBA" id="ARBA00022764"/>
    </source>
</evidence>
<feature type="chain" id="PRO_5046671009" evidence="6">
    <location>
        <begin position="24"/>
        <end position="403"/>
    </location>
</feature>
<keyword evidence="5" id="KW-0472">Membrane</keyword>